<dbReference type="Proteomes" id="UP001054889">
    <property type="component" value="Unassembled WGS sequence"/>
</dbReference>
<organism evidence="1 2">
    <name type="scientific">Eleusine coracana subsp. coracana</name>
    <dbReference type="NCBI Taxonomy" id="191504"/>
    <lineage>
        <taxon>Eukaryota</taxon>
        <taxon>Viridiplantae</taxon>
        <taxon>Streptophyta</taxon>
        <taxon>Embryophyta</taxon>
        <taxon>Tracheophyta</taxon>
        <taxon>Spermatophyta</taxon>
        <taxon>Magnoliopsida</taxon>
        <taxon>Liliopsida</taxon>
        <taxon>Poales</taxon>
        <taxon>Poaceae</taxon>
        <taxon>PACMAD clade</taxon>
        <taxon>Chloridoideae</taxon>
        <taxon>Cynodonteae</taxon>
        <taxon>Eleusininae</taxon>
        <taxon>Eleusine</taxon>
    </lineage>
</organism>
<evidence type="ECO:0000313" key="1">
    <source>
        <dbReference type="EMBL" id="GJN31129.1"/>
    </source>
</evidence>
<accession>A0AAV5F8E1</accession>
<reference evidence="1" key="1">
    <citation type="journal article" date="2018" name="DNA Res.">
        <title>Multiple hybrid de novo genome assembly of finger millet, an orphan allotetraploid crop.</title>
        <authorList>
            <person name="Hatakeyama M."/>
            <person name="Aluri S."/>
            <person name="Balachadran M.T."/>
            <person name="Sivarajan S.R."/>
            <person name="Patrignani A."/>
            <person name="Gruter S."/>
            <person name="Poveda L."/>
            <person name="Shimizu-Inatsugi R."/>
            <person name="Baeten J."/>
            <person name="Francoijs K.J."/>
            <person name="Nataraja K.N."/>
            <person name="Reddy Y.A.N."/>
            <person name="Phadnis S."/>
            <person name="Ravikumar R.L."/>
            <person name="Schlapbach R."/>
            <person name="Sreeman S.M."/>
            <person name="Shimizu K.K."/>
        </authorList>
    </citation>
    <scope>NUCLEOTIDE SEQUENCE</scope>
</reference>
<keyword evidence="2" id="KW-1185">Reference proteome</keyword>
<comment type="caution">
    <text evidence="1">The sequence shown here is derived from an EMBL/GenBank/DDBJ whole genome shotgun (WGS) entry which is preliminary data.</text>
</comment>
<evidence type="ECO:0000313" key="2">
    <source>
        <dbReference type="Proteomes" id="UP001054889"/>
    </source>
</evidence>
<sequence length="67" mass="7585">MQIKVSCCLQITVDGEVVTDPNTALRDGSKLVYHRLPWQEPSAPYLLEVLYEDDDMRISMVQLSSSV</sequence>
<dbReference type="EMBL" id="BQKI01000082">
    <property type="protein sequence ID" value="GJN31129.1"/>
    <property type="molecule type" value="Genomic_DNA"/>
</dbReference>
<dbReference type="AlphaFoldDB" id="A0AAV5F8E1"/>
<protein>
    <submittedName>
        <fullName evidence="1">Uncharacterized protein</fullName>
    </submittedName>
</protein>
<gene>
    <name evidence="1" type="primary">gb19488</name>
    <name evidence="1" type="ORF">PR202_gb19488</name>
</gene>
<name>A0AAV5F8E1_ELECO</name>
<reference evidence="1" key="2">
    <citation type="submission" date="2021-12" db="EMBL/GenBank/DDBJ databases">
        <title>Resequencing data analysis of finger millet.</title>
        <authorList>
            <person name="Hatakeyama M."/>
            <person name="Aluri S."/>
            <person name="Balachadran M.T."/>
            <person name="Sivarajan S.R."/>
            <person name="Poveda L."/>
            <person name="Shimizu-Inatsugi R."/>
            <person name="Schlapbach R."/>
            <person name="Sreeman S.M."/>
            <person name="Shimizu K.K."/>
        </authorList>
    </citation>
    <scope>NUCLEOTIDE SEQUENCE</scope>
</reference>
<proteinExistence type="predicted"/>